<gene>
    <name evidence="2" type="ORF">C41B8_08670</name>
</gene>
<feature type="signal peptide" evidence="1">
    <location>
        <begin position="1"/>
        <end position="17"/>
    </location>
</feature>
<reference evidence="2 3" key="1">
    <citation type="submission" date="2013-03" db="EMBL/GenBank/DDBJ databases">
        <title>Salinisphaera hydrothermalis C41B8 Genome Sequencing.</title>
        <authorList>
            <person name="Li C."/>
            <person name="Lai Q."/>
            <person name="Shao Z."/>
        </authorList>
    </citation>
    <scope>NUCLEOTIDE SEQUENCE [LARGE SCALE GENOMIC DNA]</scope>
    <source>
        <strain evidence="2 3">C41B8</strain>
    </source>
</reference>
<keyword evidence="1" id="KW-0732">Signal</keyword>
<comment type="caution">
    <text evidence="2">The sequence shown here is derived from an EMBL/GenBank/DDBJ whole genome shotgun (WGS) entry which is preliminary data.</text>
</comment>
<dbReference type="STRING" id="1304275.C41B8_08670"/>
<organism evidence="2 3">
    <name type="scientific">Salinisphaera hydrothermalis (strain C41B8)</name>
    <dbReference type="NCBI Taxonomy" id="1304275"/>
    <lineage>
        <taxon>Bacteria</taxon>
        <taxon>Pseudomonadati</taxon>
        <taxon>Pseudomonadota</taxon>
        <taxon>Gammaproteobacteria</taxon>
        <taxon>Salinisphaerales</taxon>
        <taxon>Salinisphaeraceae</taxon>
        <taxon>Salinisphaera</taxon>
    </lineage>
</organism>
<feature type="chain" id="PRO_5001776566" description="Lipoprotein" evidence="1">
    <location>
        <begin position="18"/>
        <end position="208"/>
    </location>
</feature>
<accession>A0A084ILR1</accession>
<dbReference type="eggNOG" id="ENOG5031BH2">
    <property type="taxonomic scope" value="Bacteria"/>
</dbReference>
<evidence type="ECO:0000313" key="2">
    <source>
        <dbReference type="EMBL" id="KEZ77645.1"/>
    </source>
</evidence>
<dbReference type="EMBL" id="APNK01000010">
    <property type="protein sequence ID" value="KEZ77645.1"/>
    <property type="molecule type" value="Genomic_DNA"/>
</dbReference>
<protein>
    <recommendedName>
        <fullName evidence="4">Lipoprotein</fullName>
    </recommendedName>
</protein>
<keyword evidence="3" id="KW-1185">Reference proteome</keyword>
<evidence type="ECO:0000313" key="3">
    <source>
        <dbReference type="Proteomes" id="UP000028302"/>
    </source>
</evidence>
<dbReference type="OrthoDB" id="6077622at2"/>
<proteinExistence type="predicted"/>
<name>A0A084ILR1_SALHC</name>
<dbReference type="Proteomes" id="UP000028302">
    <property type="component" value="Unassembled WGS sequence"/>
</dbReference>
<evidence type="ECO:0000256" key="1">
    <source>
        <dbReference type="SAM" id="SignalP"/>
    </source>
</evidence>
<dbReference type="RefSeq" id="WP_037336700.1">
    <property type="nucleotide sequence ID" value="NZ_APNK01000010.1"/>
</dbReference>
<sequence length="208" mass="22469">MNKIKIALALGGLVLLAACTNSPYRNTRVVDVRPNMEKAAQPPYRAPVVGVLIDSPSRATLENAVVDALRRRGVNARAAMPIYGNKGIRGKSRAYLAKRLRQQGFDSAIGIHLVHKKIENVNVSSGPSAPVPPAASLSMRAQPLGPDFSINETTYVARINFWDIKQQAIVWSATSVTHNPKGLRIGAAQFANVIARELTQAGLFRPSP</sequence>
<dbReference type="AlphaFoldDB" id="A0A084ILR1"/>
<evidence type="ECO:0008006" key="4">
    <source>
        <dbReference type="Google" id="ProtNLM"/>
    </source>
</evidence>
<dbReference type="PROSITE" id="PS51257">
    <property type="entry name" value="PROKAR_LIPOPROTEIN"/>
    <property type="match status" value="1"/>
</dbReference>